<comment type="caution">
    <text evidence="1">The sequence shown here is derived from an EMBL/GenBank/DDBJ whole genome shotgun (WGS) entry which is preliminary data.</text>
</comment>
<protein>
    <submittedName>
        <fullName evidence="1">Uncharacterized protein</fullName>
    </submittedName>
</protein>
<name>A0ACB7J0S5_PLECO</name>
<accession>A0ACB7J0S5</accession>
<keyword evidence="2" id="KW-1185">Reference proteome</keyword>
<evidence type="ECO:0000313" key="2">
    <source>
        <dbReference type="Proteomes" id="UP000824881"/>
    </source>
</evidence>
<dbReference type="Proteomes" id="UP000824881">
    <property type="component" value="Unassembled WGS sequence"/>
</dbReference>
<reference evidence="1 2" key="1">
    <citation type="journal article" date="2021" name="Appl. Environ. Microbiol.">
        <title>Genetic linkage and physical mapping for an oyster mushroom Pleurotus cornucopiae and QTL analysis for the trait cap color.</title>
        <authorList>
            <person name="Zhang Y."/>
            <person name="Gao W."/>
            <person name="Sonnenberg A."/>
            <person name="Chen Q."/>
            <person name="Zhang J."/>
            <person name="Huang C."/>
        </authorList>
    </citation>
    <scope>NUCLEOTIDE SEQUENCE [LARGE SCALE GENOMIC DNA]</scope>
    <source>
        <strain evidence="1">CCMSSC00406</strain>
    </source>
</reference>
<gene>
    <name evidence="1" type="ORF">CCMSSC00406_0006825</name>
</gene>
<dbReference type="EMBL" id="WQMT02000004">
    <property type="protein sequence ID" value="KAG9224157.1"/>
    <property type="molecule type" value="Genomic_DNA"/>
</dbReference>
<organism evidence="1 2">
    <name type="scientific">Pleurotus cornucopiae</name>
    <name type="common">Cornucopia mushroom</name>
    <dbReference type="NCBI Taxonomy" id="5321"/>
    <lineage>
        <taxon>Eukaryota</taxon>
        <taxon>Fungi</taxon>
        <taxon>Dikarya</taxon>
        <taxon>Basidiomycota</taxon>
        <taxon>Agaricomycotina</taxon>
        <taxon>Agaricomycetes</taxon>
        <taxon>Agaricomycetidae</taxon>
        <taxon>Agaricales</taxon>
        <taxon>Pleurotineae</taxon>
        <taxon>Pleurotaceae</taxon>
        <taxon>Pleurotus</taxon>
    </lineage>
</organism>
<proteinExistence type="predicted"/>
<evidence type="ECO:0000313" key="1">
    <source>
        <dbReference type="EMBL" id="KAG9224157.1"/>
    </source>
</evidence>
<sequence length="1245" mass="136237">MPAIRRAPVSAEVLAGLDLGFFNPLAAWTFDPISEPIEPVLGGWEEIEGLPEYLTAFFQADPDPFSSRLGSGSSAAVCKGYIDFNGMTYIVAAKERYFGGENSRDNMLEEFAGKISREVKVLRRLKHPNIVNYLGVALGEPRHGHNQLSIITSVCDRGGLPSYIRYPPTNCQRLSLVLDIARALEYLHKNNIVHGQLKPVGAQLSFSGTLLISEQRNISITNTGDGVKAVLCDFSCARIIGEDGFLTWSSKDGSYRYTPHEIARPSDKVPVYVSKEGDIYAFAFVALFILSGKEALECDGGINVWDVSYRLLQGEKPLRKDHEGPELSDAVWTLLESCWSTDATKRPSAAFVVSTLNSLPMAGERQPLALSQLKGLMSNRLKRKLGDLGVDTSSRRANESFCLIGTPLPPLEKSKDTGEFVPLWKQEVRDEKGRKRLHGAFTGGFSAGYFNTVGSKEGWTPATFVSSRNERAKAKAARPEDFMDEEDLQEIRDSKKIVDTTDEMDLTAGLRASKDELETDSIAGALEASMLPTPQDSAGARILKKMGWKIGQGIGPRVSWRDRKQQDAPAAYNRGLSASIPEDDEEASKHSYARRDTTVLAVTRKDNSHGLGYRPGMSLNESLGDNGAGPSSGPRLAAGFGLGALNDADEDDLDIYESTISHSKRRTAYDALDRNDEDKTSVSQREHDASVGSLSSGYTHFPNFFKRKTTGFQTFEDGKPVLPGFILSDKPVAEDRWFPLPDPPPGWRPDPKRVWDKDKENRPGVQAPPPPAGPGKWKSTISADARGTILGETPLPSAPISVFDYMSQKDAERLKNIVTGKVTAPSGPPAAARDEINITRLDPHIAQAALNGFQPFTTDPVKQARYNAYLQTQISPESTVELVPLPDQNISEFNKELSDYAKAAQIFKPITGAMAGRFTSAAVVEHAPKVNEGLHMPTKEEIEAKEAEAKKLAEEKVSPKVHAARLGMYGPLTRDVKPWVPAKLLCKRFGVKDPEVETKAPESAAHHLTIADGDMEGEQSTVVDPVSAAALGITEKGYSGRRDLANIGLGDDETQGRDILTYTKPAMDIFKAIFASDDEDSDNEEDSPDAMDVDEAKPPDTNGPSPAPTAKNSEPVDLATFKPVFVPRESKSKGDEKKEKKEKRKKEKEKKAGMVSFAMDEDQGEESTTPVKERPKKKKKRDKEKGKEKGAKKEGVKDVQVDNPPLEVVKSQPSKVPNTTNPVQPSDAEGNGRSMKGRKKAVDFM</sequence>